<dbReference type="InterPro" id="IPR007348">
    <property type="entry name" value="CopC_dom"/>
</dbReference>
<dbReference type="PANTHER" id="PTHR34820">
    <property type="entry name" value="INNER MEMBRANE PROTEIN YEBZ"/>
    <property type="match status" value="1"/>
</dbReference>
<dbReference type="KEGG" id="cgk:CGERO_06275"/>
<dbReference type="RefSeq" id="WP_164470276.1">
    <property type="nucleotide sequence ID" value="NZ_CP033897.1"/>
</dbReference>
<dbReference type="GO" id="GO:0005886">
    <property type="term" value="C:plasma membrane"/>
    <property type="evidence" value="ECO:0007669"/>
    <property type="project" value="TreeGrafter"/>
</dbReference>
<sequence precursor="true">MLKSVPRTRRWAAVLGAAAVLAAPLPAYAHDAVLDSNPKDGAVVKEFPSEVSLEFSGLIKPDFNTFALTDLGSGEQILTGEPTVDGQVASLPVPENKRAGEGKYQLGYQITSSDGHATRGKIVFEVSSTGDVTPSTAKPEAKEEASASKSQDANADTEQTSNFGLFAGIAAAVMLLGVLVVAVKKRRDL</sequence>
<evidence type="ECO:0000256" key="1">
    <source>
        <dbReference type="ARBA" id="ARBA00004196"/>
    </source>
</evidence>
<dbReference type="AlphaFoldDB" id="A0A3G6J0S5"/>
<evidence type="ECO:0000256" key="7">
    <source>
        <dbReference type="SAM" id="SignalP"/>
    </source>
</evidence>
<evidence type="ECO:0000256" key="3">
    <source>
        <dbReference type="ARBA" id="ARBA00022729"/>
    </source>
</evidence>
<dbReference type="InterPro" id="IPR014756">
    <property type="entry name" value="Ig_E-set"/>
</dbReference>
<dbReference type="InterPro" id="IPR032694">
    <property type="entry name" value="CopC/D"/>
</dbReference>
<keyword evidence="3 7" id="KW-0732">Signal</keyword>
<dbReference type="PANTHER" id="PTHR34820:SF4">
    <property type="entry name" value="INNER MEMBRANE PROTEIN YEBZ"/>
    <property type="match status" value="1"/>
</dbReference>
<keyword evidence="6" id="KW-0472">Membrane</keyword>
<keyword evidence="10" id="KW-1185">Reference proteome</keyword>
<protein>
    <recommendedName>
        <fullName evidence="8">CopC domain-containing protein</fullName>
    </recommendedName>
</protein>
<dbReference type="EMBL" id="CP033897">
    <property type="protein sequence ID" value="AZA11562.1"/>
    <property type="molecule type" value="Genomic_DNA"/>
</dbReference>
<feature type="chain" id="PRO_5017993422" description="CopC domain-containing protein" evidence="7">
    <location>
        <begin position="30"/>
        <end position="189"/>
    </location>
</feature>
<feature type="region of interest" description="Disordered" evidence="5">
    <location>
        <begin position="129"/>
        <end position="155"/>
    </location>
</feature>
<evidence type="ECO:0000256" key="6">
    <source>
        <dbReference type="SAM" id="Phobius"/>
    </source>
</evidence>
<dbReference type="GO" id="GO:0042597">
    <property type="term" value="C:periplasmic space"/>
    <property type="evidence" value="ECO:0007669"/>
    <property type="project" value="InterPro"/>
</dbReference>
<evidence type="ECO:0000256" key="2">
    <source>
        <dbReference type="ARBA" id="ARBA00022723"/>
    </source>
</evidence>
<dbReference type="Gene3D" id="2.60.40.1220">
    <property type="match status" value="1"/>
</dbReference>
<dbReference type="GO" id="GO:0005507">
    <property type="term" value="F:copper ion binding"/>
    <property type="evidence" value="ECO:0007669"/>
    <property type="project" value="InterPro"/>
</dbReference>
<reference evidence="9 10" key="1">
    <citation type="submission" date="2018-11" db="EMBL/GenBank/DDBJ databases">
        <authorList>
            <person name="Kleinhagauer T."/>
            <person name="Glaeser S.P."/>
            <person name="Spergser J."/>
            <person name="Ruckert C."/>
            <person name="Kaempfer P."/>
            <person name="Busse H.-J."/>
        </authorList>
    </citation>
    <scope>NUCLEOTIDE SEQUENCE [LARGE SCALE GENOMIC DNA]</scope>
    <source>
        <strain evidence="9 10">W8</strain>
    </source>
</reference>
<dbReference type="Proteomes" id="UP000271587">
    <property type="component" value="Chromosome"/>
</dbReference>
<name>A0A3G6J0S5_9CORY</name>
<organism evidence="9 10">
    <name type="scientific">Corynebacterium gerontici</name>
    <dbReference type="NCBI Taxonomy" id="2079234"/>
    <lineage>
        <taxon>Bacteria</taxon>
        <taxon>Bacillati</taxon>
        <taxon>Actinomycetota</taxon>
        <taxon>Actinomycetes</taxon>
        <taxon>Mycobacteriales</taxon>
        <taxon>Corynebacteriaceae</taxon>
        <taxon>Corynebacterium</taxon>
    </lineage>
</organism>
<dbReference type="Pfam" id="PF04234">
    <property type="entry name" value="CopC"/>
    <property type="match status" value="1"/>
</dbReference>
<keyword evidence="6" id="KW-1133">Transmembrane helix</keyword>
<keyword evidence="4" id="KW-0186">Copper</keyword>
<keyword evidence="6" id="KW-0812">Transmembrane</keyword>
<dbReference type="GO" id="GO:0046688">
    <property type="term" value="P:response to copper ion"/>
    <property type="evidence" value="ECO:0007669"/>
    <property type="project" value="InterPro"/>
</dbReference>
<evidence type="ECO:0000256" key="5">
    <source>
        <dbReference type="SAM" id="MobiDB-lite"/>
    </source>
</evidence>
<dbReference type="GO" id="GO:0030313">
    <property type="term" value="C:cell envelope"/>
    <property type="evidence" value="ECO:0007669"/>
    <property type="project" value="UniProtKB-SubCell"/>
</dbReference>
<proteinExistence type="predicted"/>
<dbReference type="InterPro" id="IPR014755">
    <property type="entry name" value="Cu-Rt/internalin_Ig-like"/>
</dbReference>
<dbReference type="SUPFAM" id="SSF81296">
    <property type="entry name" value="E set domains"/>
    <property type="match status" value="1"/>
</dbReference>
<feature type="signal peptide" evidence="7">
    <location>
        <begin position="1"/>
        <end position="29"/>
    </location>
</feature>
<comment type="subcellular location">
    <subcellularLocation>
        <location evidence="1">Cell envelope</location>
    </subcellularLocation>
</comment>
<feature type="domain" description="CopC" evidence="8">
    <location>
        <begin position="30"/>
        <end position="126"/>
    </location>
</feature>
<gene>
    <name evidence="9" type="ORF">CGERO_06275</name>
</gene>
<evidence type="ECO:0000313" key="9">
    <source>
        <dbReference type="EMBL" id="AZA11562.1"/>
    </source>
</evidence>
<evidence type="ECO:0000313" key="10">
    <source>
        <dbReference type="Proteomes" id="UP000271587"/>
    </source>
</evidence>
<evidence type="ECO:0000259" key="8">
    <source>
        <dbReference type="Pfam" id="PF04234"/>
    </source>
</evidence>
<keyword evidence="2" id="KW-0479">Metal-binding</keyword>
<accession>A0A3G6J0S5</accession>
<feature type="transmembrane region" description="Helical" evidence="6">
    <location>
        <begin position="163"/>
        <end position="183"/>
    </location>
</feature>
<evidence type="ECO:0000256" key="4">
    <source>
        <dbReference type="ARBA" id="ARBA00023008"/>
    </source>
</evidence>
<dbReference type="GO" id="GO:0006825">
    <property type="term" value="P:copper ion transport"/>
    <property type="evidence" value="ECO:0007669"/>
    <property type="project" value="InterPro"/>
</dbReference>